<dbReference type="GO" id="GO:0004672">
    <property type="term" value="F:protein kinase activity"/>
    <property type="evidence" value="ECO:0007669"/>
    <property type="project" value="InterPro"/>
</dbReference>
<dbReference type="EMBL" id="WUUT01000002">
    <property type="protein sequence ID" value="MXR51512.1"/>
    <property type="molecule type" value="Genomic_DNA"/>
</dbReference>
<dbReference type="Proteomes" id="UP000466535">
    <property type="component" value="Unassembled WGS sequence"/>
</dbReference>
<gene>
    <name evidence="4" type="ORF">GRX03_07830</name>
</gene>
<feature type="compositionally biased region" description="Polar residues" evidence="2">
    <location>
        <begin position="262"/>
        <end position="271"/>
    </location>
</feature>
<dbReference type="InterPro" id="IPR000719">
    <property type="entry name" value="Prot_kinase_dom"/>
</dbReference>
<feature type="domain" description="Protein kinase" evidence="3">
    <location>
        <begin position="15"/>
        <end position="260"/>
    </location>
</feature>
<dbReference type="PANTHER" id="PTHR30570:SF1">
    <property type="entry name" value="PHOSPHATE-BINDING PROTEIN PSTS"/>
    <property type="match status" value="1"/>
</dbReference>
<proteinExistence type="predicted"/>
<dbReference type="AlphaFoldDB" id="A0A6B0T879"/>
<evidence type="ECO:0000313" key="5">
    <source>
        <dbReference type="Proteomes" id="UP000466535"/>
    </source>
</evidence>
<dbReference type="Gene3D" id="3.40.190.10">
    <property type="entry name" value="Periplasmic binding protein-like II"/>
    <property type="match status" value="2"/>
</dbReference>
<dbReference type="PANTHER" id="PTHR30570">
    <property type="entry name" value="PERIPLASMIC PHOSPHATE BINDING COMPONENT OF PHOSPHATE ABC TRANSPORTER"/>
    <property type="match status" value="1"/>
</dbReference>
<feature type="region of interest" description="Disordered" evidence="2">
    <location>
        <begin position="262"/>
        <end position="299"/>
    </location>
</feature>
<dbReference type="SUPFAM" id="SSF56112">
    <property type="entry name" value="Protein kinase-like (PK-like)"/>
    <property type="match status" value="1"/>
</dbReference>
<keyword evidence="5" id="KW-1185">Reference proteome</keyword>
<dbReference type="SMART" id="SM00220">
    <property type="entry name" value="S_TKc"/>
    <property type="match status" value="1"/>
</dbReference>
<reference evidence="4 5" key="1">
    <citation type="submission" date="2019-12" db="EMBL/GenBank/DDBJ databases">
        <title>Isolation and characterization of three novel carbon monoxide-oxidizing members of Halobacteria from salione crusts and soils.</title>
        <authorList>
            <person name="Myers M.R."/>
            <person name="King G.M."/>
        </authorList>
    </citation>
    <scope>NUCLEOTIDE SEQUENCE [LARGE SCALE GENOMIC DNA]</scope>
    <source>
        <strain evidence="4 5">WSH3</strain>
    </source>
</reference>
<feature type="compositionally biased region" description="Polar residues" evidence="2">
    <location>
        <begin position="338"/>
        <end position="348"/>
    </location>
</feature>
<feature type="compositionally biased region" description="Basic and acidic residues" evidence="2">
    <location>
        <begin position="272"/>
        <end position="282"/>
    </location>
</feature>
<evidence type="ECO:0000256" key="1">
    <source>
        <dbReference type="ARBA" id="ARBA00022729"/>
    </source>
</evidence>
<feature type="compositionally biased region" description="Low complexity" evidence="2">
    <location>
        <begin position="322"/>
        <end position="335"/>
    </location>
</feature>
<comment type="caution">
    <text evidence="4">The sequence shown here is derived from an EMBL/GenBank/DDBJ whole genome shotgun (WGS) entry which is preliminary data.</text>
</comment>
<sequence length="649" mass="69735">MADSAAGFARDAPGVAEAASVREGEYIHVYEGALRGHDEPVRILSLAPEIETEAAAEAFSRTTNEWKNINTQPNVVSVYDRGDEPRPWIAVSDVRGETLDTMQSELSVTAAGTVISDVTEALRSAALYNIAHSDLRPSQIWVVDTESGASGLVGGWGIERAVRTAAGDTLATPYTAPELLETRAADERADVYGLGAIAYYLLTGQSPVAETDGEGLTPPSEIDGSVPSEVDSVVLGALAADPADRPESVYSVGRAVTQALTAETRQTAITDTRSEQRGEEATKSGSPEETGDSGLSRRGVLGGLGVAAVGLGGGWMATQTLADSDTPTTTTAPDTSTREPASSNTTESAPDEPSDSGPLSGEIRIASSDPTYGVVETISDAFREEYTEVGFELTRTGATAGFAEYFVSGDSQIAGSGRPITPPEVERCRNNGFEPVEIPVARGGLVTVVHNENDWVGSMSVERLRQIWSPDTAPTTWSDVDSSWPDVPIHLYGLGPSTEVFDVFTETVLGERGRIRDDFEETERSETIVQAVSQDRRALAYLPFVEYTNNRGQFTALALREPGAEPVEPTIEHIHEGRYPLIRPLFCYVNMNDLQRQAHLQEFLRVCITQSGTDRIPEQTGYAPVPASVTEQNRATLDAATEGEYRWRQ</sequence>
<dbReference type="Pfam" id="PF00069">
    <property type="entry name" value="Pkinase"/>
    <property type="match status" value="1"/>
</dbReference>
<accession>A0A6B0T879</accession>
<dbReference type="OrthoDB" id="41005at2157"/>
<keyword evidence="1" id="KW-0732">Signal</keyword>
<dbReference type="InterPro" id="IPR011009">
    <property type="entry name" value="Kinase-like_dom_sf"/>
</dbReference>
<dbReference type="RefSeq" id="WP_159763634.1">
    <property type="nucleotide sequence ID" value="NZ_WUUT01000002.1"/>
</dbReference>
<protein>
    <submittedName>
        <fullName evidence="4">Protein kinase</fullName>
    </submittedName>
</protein>
<evidence type="ECO:0000256" key="2">
    <source>
        <dbReference type="SAM" id="MobiDB-lite"/>
    </source>
</evidence>
<keyword evidence="4" id="KW-0808">Transferase</keyword>
<dbReference type="InterPro" id="IPR024370">
    <property type="entry name" value="PBP_domain"/>
</dbReference>
<evidence type="ECO:0000259" key="3">
    <source>
        <dbReference type="PROSITE" id="PS50011"/>
    </source>
</evidence>
<feature type="region of interest" description="Disordered" evidence="2">
    <location>
        <begin position="318"/>
        <end position="368"/>
    </location>
</feature>
<organism evidence="4 5">
    <name type="scientific">Halovenus carboxidivorans</name>
    <dbReference type="NCBI Taxonomy" id="2692199"/>
    <lineage>
        <taxon>Archaea</taxon>
        <taxon>Methanobacteriati</taxon>
        <taxon>Methanobacteriota</taxon>
        <taxon>Stenosarchaea group</taxon>
        <taxon>Halobacteria</taxon>
        <taxon>Halobacteriales</taxon>
        <taxon>Haloarculaceae</taxon>
        <taxon>Halovenus</taxon>
    </lineage>
</organism>
<dbReference type="Pfam" id="PF12849">
    <property type="entry name" value="PBP_like_2"/>
    <property type="match status" value="1"/>
</dbReference>
<dbReference type="PROSITE" id="PS50011">
    <property type="entry name" value="PROTEIN_KINASE_DOM"/>
    <property type="match status" value="1"/>
</dbReference>
<dbReference type="Gene3D" id="1.10.510.10">
    <property type="entry name" value="Transferase(Phosphotransferase) domain 1"/>
    <property type="match status" value="1"/>
</dbReference>
<name>A0A6B0T879_9EURY</name>
<dbReference type="SUPFAM" id="SSF53850">
    <property type="entry name" value="Periplasmic binding protein-like II"/>
    <property type="match status" value="1"/>
</dbReference>
<dbReference type="GO" id="GO:0005524">
    <property type="term" value="F:ATP binding"/>
    <property type="evidence" value="ECO:0007669"/>
    <property type="project" value="InterPro"/>
</dbReference>
<evidence type="ECO:0000313" key="4">
    <source>
        <dbReference type="EMBL" id="MXR51512.1"/>
    </source>
</evidence>
<dbReference type="InterPro" id="IPR050811">
    <property type="entry name" value="Phosphate_ABC_transporter"/>
</dbReference>
<keyword evidence="4" id="KW-0418">Kinase</keyword>